<feature type="non-terminal residue" evidence="2">
    <location>
        <position position="1"/>
    </location>
</feature>
<dbReference type="GeneID" id="85356826"/>
<organism evidence="2 3">
    <name type="scientific">Armillaria tabescens</name>
    <name type="common">Ringless honey mushroom</name>
    <name type="synonym">Agaricus tabescens</name>
    <dbReference type="NCBI Taxonomy" id="1929756"/>
    <lineage>
        <taxon>Eukaryota</taxon>
        <taxon>Fungi</taxon>
        <taxon>Dikarya</taxon>
        <taxon>Basidiomycota</taxon>
        <taxon>Agaricomycotina</taxon>
        <taxon>Agaricomycetes</taxon>
        <taxon>Agaricomycetidae</taxon>
        <taxon>Agaricales</taxon>
        <taxon>Marasmiineae</taxon>
        <taxon>Physalacriaceae</taxon>
        <taxon>Desarmillaria</taxon>
    </lineage>
</organism>
<feature type="transmembrane region" description="Helical" evidence="1">
    <location>
        <begin position="95"/>
        <end position="112"/>
    </location>
</feature>
<gene>
    <name evidence="2" type="ORF">EV420DRAFT_1545643</name>
</gene>
<dbReference type="AlphaFoldDB" id="A0AA39KB96"/>
<evidence type="ECO:0000256" key="1">
    <source>
        <dbReference type="SAM" id="Phobius"/>
    </source>
</evidence>
<protein>
    <submittedName>
        <fullName evidence="2">Uncharacterized protein</fullName>
    </submittedName>
</protein>
<dbReference type="Proteomes" id="UP001175211">
    <property type="component" value="Unassembled WGS sequence"/>
</dbReference>
<dbReference type="EMBL" id="JAUEPS010000019">
    <property type="protein sequence ID" value="KAK0457971.1"/>
    <property type="molecule type" value="Genomic_DNA"/>
</dbReference>
<feature type="transmembrane region" description="Helical" evidence="1">
    <location>
        <begin position="29"/>
        <end position="47"/>
    </location>
</feature>
<reference evidence="2" key="1">
    <citation type="submission" date="2023-06" db="EMBL/GenBank/DDBJ databases">
        <authorList>
            <consortium name="Lawrence Berkeley National Laboratory"/>
            <person name="Ahrendt S."/>
            <person name="Sahu N."/>
            <person name="Indic B."/>
            <person name="Wong-Bajracharya J."/>
            <person name="Merenyi Z."/>
            <person name="Ke H.-M."/>
            <person name="Monk M."/>
            <person name="Kocsube S."/>
            <person name="Drula E."/>
            <person name="Lipzen A."/>
            <person name="Balint B."/>
            <person name="Henrissat B."/>
            <person name="Andreopoulos B."/>
            <person name="Martin F.M."/>
            <person name="Harder C.B."/>
            <person name="Rigling D."/>
            <person name="Ford K.L."/>
            <person name="Foster G.D."/>
            <person name="Pangilinan J."/>
            <person name="Papanicolaou A."/>
            <person name="Barry K."/>
            <person name="LaButti K."/>
            <person name="Viragh M."/>
            <person name="Koriabine M."/>
            <person name="Yan M."/>
            <person name="Riley R."/>
            <person name="Champramary S."/>
            <person name="Plett K.L."/>
            <person name="Tsai I.J."/>
            <person name="Slot J."/>
            <person name="Sipos G."/>
            <person name="Plett J."/>
            <person name="Nagy L.G."/>
            <person name="Grigoriev I.V."/>
        </authorList>
    </citation>
    <scope>NUCLEOTIDE SEQUENCE</scope>
    <source>
        <strain evidence="2">CCBAS 213</strain>
    </source>
</reference>
<comment type="caution">
    <text evidence="2">The sequence shown here is derived from an EMBL/GenBank/DDBJ whole genome shotgun (WGS) entry which is preliminary data.</text>
</comment>
<accession>A0AA39KB96</accession>
<proteinExistence type="predicted"/>
<feature type="transmembrane region" description="Helical" evidence="1">
    <location>
        <begin position="59"/>
        <end position="83"/>
    </location>
</feature>
<keyword evidence="1" id="KW-0472">Membrane</keyword>
<dbReference type="RefSeq" id="XP_060330263.1">
    <property type="nucleotide sequence ID" value="XM_060473278.1"/>
</dbReference>
<keyword evidence="1" id="KW-1133">Transmembrane helix</keyword>
<evidence type="ECO:0000313" key="2">
    <source>
        <dbReference type="EMBL" id="KAK0457971.1"/>
    </source>
</evidence>
<name>A0AA39KB96_ARMTA</name>
<keyword evidence="1" id="KW-0812">Transmembrane</keyword>
<sequence>MDVLGFVILAFLVCAMINKFGPVSGAEIMILILAVFCAVFFIGAEFADSWPLLWSGLESITGLVGGSIRFIIHTFFLIARVLYMIGNLAPAEERGVPIFNFFLSPLLFLGWVL</sequence>
<evidence type="ECO:0000313" key="3">
    <source>
        <dbReference type="Proteomes" id="UP001175211"/>
    </source>
</evidence>
<keyword evidence="3" id="KW-1185">Reference proteome</keyword>